<dbReference type="EMBL" id="UOGE01000097">
    <property type="protein sequence ID" value="VAX24823.1"/>
    <property type="molecule type" value="Genomic_DNA"/>
</dbReference>
<sequence length="112" mass="11923">MKNTLVVISDPPSGQVAERLRMTVGLTLENDNKVTALLIDDGVYTGLGLDHEKLGAKEIDKHLKMLGMLSVEVFAHTGSCDKRGVTLDGFGIIGASDDDVAKLLEEADVTIA</sequence>
<dbReference type="SUPFAM" id="SSF75169">
    <property type="entry name" value="DsrEFH-like"/>
    <property type="match status" value="1"/>
</dbReference>
<organism evidence="1">
    <name type="scientific">hydrothermal vent metagenome</name>
    <dbReference type="NCBI Taxonomy" id="652676"/>
    <lineage>
        <taxon>unclassified sequences</taxon>
        <taxon>metagenomes</taxon>
        <taxon>ecological metagenomes</taxon>
    </lineage>
</organism>
<dbReference type="Pfam" id="PF02635">
    <property type="entry name" value="DsrE"/>
    <property type="match status" value="1"/>
</dbReference>
<proteinExistence type="predicted"/>
<gene>
    <name evidence="1" type="ORF">MNBD_NITROSPINAE02-231</name>
</gene>
<evidence type="ECO:0000313" key="1">
    <source>
        <dbReference type="EMBL" id="VAX24823.1"/>
    </source>
</evidence>
<dbReference type="Gene3D" id="3.40.1260.10">
    <property type="entry name" value="DsrEFH-like"/>
    <property type="match status" value="1"/>
</dbReference>
<accession>A0A3B1CJA9</accession>
<dbReference type="InterPro" id="IPR003787">
    <property type="entry name" value="Sulphur_relay_DsrE/F-like"/>
</dbReference>
<name>A0A3B1CJA9_9ZZZZ</name>
<dbReference type="AlphaFoldDB" id="A0A3B1CJA9"/>
<protein>
    <submittedName>
        <fullName evidence="1">Uncharacterized protein</fullName>
    </submittedName>
</protein>
<reference evidence="1" key="1">
    <citation type="submission" date="2018-06" db="EMBL/GenBank/DDBJ databases">
        <authorList>
            <person name="Zhirakovskaya E."/>
        </authorList>
    </citation>
    <scope>NUCLEOTIDE SEQUENCE</scope>
</reference>
<dbReference type="InterPro" id="IPR027396">
    <property type="entry name" value="DsrEFH-like"/>
</dbReference>